<sequence length="156" mass="18320">MQVHTVSLEDFSCADYHILGIHSALEDYQLAYLLNSFLRVHFKRCENDIDLKTKTSESFFPLYEFTDDYNDNVWYLISNVYKTNSKDPFNGLFAESETRSYLIPEKKKVDYFLKIEGEFTENKIENIKGVIHQIPGVITSYNIDTNTLKSKEFLIF</sequence>
<gene>
    <name evidence="1" type="ORF">EV195_101354</name>
</gene>
<keyword evidence="2" id="KW-1185">Reference proteome</keyword>
<evidence type="ECO:0000313" key="1">
    <source>
        <dbReference type="EMBL" id="TCP28192.1"/>
    </source>
</evidence>
<organism evidence="1 2">
    <name type="scientific">Tenacibaculum skagerrakense</name>
    <dbReference type="NCBI Taxonomy" id="186571"/>
    <lineage>
        <taxon>Bacteria</taxon>
        <taxon>Pseudomonadati</taxon>
        <taxon>Bacteroidota</taxon>
        <taxon>Flavobacteriia</taxon>
        <taxon>Flavobacteriales</taxon>
        <taxon>Flavobacteriaceae</taxon>
        <taxon>Tenacibaculum</taxon>
    </lineage>
</organism>
<evidence type="ECO:0008006" key="3">
    <source>
        <dbReference type="Google" id="ProtNLM"/>
    </source>
</evidence>
<name>A0A4R2P0Y1_9FLAO</name>
<dbReference type="EMBL" id="SLXM01000001">
    <property type="protein sequence ID" value="TCP28192.1"/>
    <property type="molecule type" value="Genomic_DNA"/>
</dbReference>
<reference evidence="1 2" key="1">
    <citation type="submission" date="2019-03" db="EMBL/GenBank/DDBJ databases">
        <title>Genomic Encyclopedia of Type Strains, Phase IV (KMG-IV): sequencing the most valuable type-strain genomes for metagenomic binning, comparative biology and taxonomic classification.</title>
        <authorList>
            <person name="Goeker M."/>
        </authorList>
    </citation>
    <scope>NUCLEOTIDE SEQUENCE [LARGE SCALE GENOMIC DNA]</scope>
    <source>
        <strain evidence="1 2">DSM 14836</strain>
    </source>
</reference>
<dbReference type="AlphaFoldDB" id="A0A4R2P0Y1"/>
<evidence type="ECO:0000313" key="2">
    <source>
        <dbReference type="Proteomes" id="UP000294564"/>
    </source>
</evidence>
<comment type="caution">
    <text evidence="1">The sequence shown here is derived from an EMBL/GenBank/DDBJ whole genome shotgun (WGS) entry which is preliminary data.</text>
</comment>
<dbReference type="NCBIfam" id="NF033205">
    <property type="entry name" value="IPExxxVDY"/>
    <property type="match status" value="1"/>
</dbReference>
<dbReference type="RefSeq" id="WP_132792049.1">
    <property type="nucleotide sequence ID" value="NZ_SLXM01000001.1"/>
</dbReference>
<accession>A0A4R2P0Y1</accession>
<dbReference type="InterPro" id="IPR047690">
    <property type="entry name" value="IPExxxVDY_fam"/>
</dbReference>
<proteinExistence type="predicted"/>
<protein>
    <recommendedName>
        <fullName evidence="3">IPExxxVDY family protein</fullName>
    </recommendedName>
</protein>
<dbReference type="Proteomes" id="UP000294564">
    <property type="component" value="Unassembled WGS sequence"/>
</dbReference>
<dbReference type="OrthoDB" id="676614at2"/>